<sequence>MSALPAPSRTGVRIAGDKYQWLIAWQGCLTVLHDAEVLPSNPVLSVGVEQDGVGNLDDVVLYRAVPPHTYAQVKYAVDSSTPVNSDYLLAPSPTGGPSILKKIAGTWRQLTAEDTVVDLALITNRAPDPGDPLIGLRDARTGLLMPKAGLLGPGSARGIARRMWAKAAGLTEKDLLELLDCLRIDTSRDLTHLRELVQYQMIAAGLRHDQGAIDAGADWVACQVRDGHRILTGQMIRAGVQALNLRAGPARAVLSIATLKPDPMAAEADYALDWIDRFEGATAYAKRRPEAPATWAQLQDQIEDVRTHLPAGTTAVAVTGSVRQAPAFLLGSVFRMVTGADLAVLQRGELWSTDGAFDTALPPLQNVHALGQGLDLAVAVGVAVDPTEDVLAFLRAQQTPVADLLVLRPPVGVKDNAVPDQATANALAVGIRDAVRRASRTAPRVHLFLAGPMALAVMLGHRWNRVRPTTVYEDVATEEFYEPAFTIEA</sequence>
<dbReference type="RefSeq" id="WP_380555587.1">
    <property type="nucleotide sequence ID" value="NZ_JBHEZY010000009.1"/>
</dbReference>
<dbReference type="Proteomes" id="UP001592530">
    <property type="component" value="Unassembled WGS sequence"/>
</dbReference>
<organism evidence="2 3">
    <name type="scientific">Streptacidiphilus alkalitolerans</name>
    <dbReference type="NCBI Taxonomy" id="3342712"/>
    <lineage>
        <taxon>Bacteria</taxon>
        <taxon>Bacillati</taxon>
        <taxon>Actinomycetota</taxon>
        <taxon>Actinomycetes</taxon>
        <taxon>Kitasatosporales</taxon>
        <taxon>Streptomycetaceae</taxon>
        <taxon>Streptacidiphilus</taxon>
    </lineage>
</organism>
<protein>
    <submittedName>
        <fullName evidence="2">SAVED domain-containing protein</fullName>
    </submittedName>
</protein>
<evidence type="ECO:0000259" key="1">
    <source>
        <dbReference type="Pfam" id="PF18145"/>
    </source>
</evidence>
<reference evidence="2 3" key="1">
    <citation type="submission" date="2024-09" db="EMBL/GenBank/DDBJ databases">
        <authorList>
            <person name="Lee S.D."/>
        </authorList>
    </citation>
    <scope>NUCLEOTIDE SEQUENCE [LARGE SCALE GENOMIC DNA]</scope>
    <source>
        <strain evidence="2 3">N1-3</strain>
    </source>
</reference>
<dbReference type="EMBL" id="JBHEZY010000009">
    <property type="protein sequence ID" value="MFC1433497.1"/>
    <property type="molecule type" value="Genomic_DNA"/>
</dbReference>
<dbReference type="Pfam" id="PF18145">
    <property type="entry name" value="SAVED"/>
    <property type="match status" value="1"/>
</dbReference>
<comment type="caution">
    <text evidence="2">The sequence shown here is derived from an EMBL/GenBank/DDBJ whole genome shotgun (WGS) entry which is preliminary data.</text>
</comment>
<dbReference type="NCBIfam" id="NF033611">
    <property type="entry name" value="SAVED"/>
    <property type="match status" value="1"/>
</dbReference>
<name>A0ABV6X5D1_9ACTN</name>
<proteinExistence type="predicted"/>
<accession>A0ABV6X5D1</accession>
<evidence type="ECO:0000313" key="3">
    <source>
        <dbReference type="Proteomes" id="UP001592530"/>
    </source>
</evidence>
<gene>
    <name evidence="2" type="ORF">ACEZDB_22890</name>
</gene>
<evidence type="ECO:0000313" key="2">
    <source>
        <dbReference type="EMBL" id="MFC1433497.1"/>
    </source>
</evidence>
<feature type="domain" description="SMODS-associated and fused to various effectors" evidence="1">
    <location>
        <begin position="300"/>
        <end position="487"/>
    </location>
</feature>
<dbReference type="InterPro" id="IPR040836">
    <property type="entry name" value="SAVED"/>
</dbReference>